<dbReference type="InterPro" id="IPR011127">
    <property type="entry name" value="Dala_Dala_lig_N"/>
</dbReference>
<protein>
    <recommendedName>
        <fullName evidence="19 22">D-alanine--D-alanine ligase</fullName>
        <ecNumber evidence="6 22">6.3.2.4</ecNumber>
    </recommendedName>
    <alternativeName>
        <fullName evidence="21 22">D-Ala-D-Ala ligase</fullName>
    </alternativeName>
    <alternativeName>
        <fullName evidence="20 22">D-alanylalanine synthetase</fullName>
    </alternativeName>
</protein>
<dbReference type="InterPro" id="IPR011095">
    <property type="entry name" value="Dala_Dala_lig_C"/>
</dbReference>
<dbReference type="NCBIfam" id="TIGR01205">
    <property type="entry name" value="D_ala_D_alaTIGR"/>
    <property type="match status" value="1"/>
</dbReference>
<dbReference type="EMBL" id="VUNQ01000006">
    <property type="protein sequence ID" value="MSU00707.1"/>
    <property type="molecule type" value="Genomic_DNA"/>
</dbReference>
<evidence type="ECO:0000313" key="29">
    <source>
        <dbReference type="Proteomes" id="UP000469523"/>
    </source>
</evidence>
<dbReference type="PROSITE" id="PS00844">
    <property type="entry name" value="DALA_DALA_LIGASE_2"/>
    <property type="match status" value="1"/>
</dbReference>
<keyword evidence="7 22" id="KW-0963">Cytoplasm</keyword>
<evidence type="ECO:0000256" key="6">
    <source>
        <dbReference type="ARBA" id="ARBA00012216"/>
    </source>
</evidence>
<dbReference type="PANTHER" id="PTHR23132">
    <property type="entry name" value="D-ALANINE--D-ALANINE LIGASE"/>
    <property type="match status" value="1"/>
</dbReference>
<keyword evidence="15 25" id="KW-0464">Manganese</keyword>
<comment type="similarity">
    <text evidence="5 22">Belongs to the D-alanine--D-alanine ligase family.</text>
</comment>
<dbReference type="InterPro" id="IPR005905">
    <property type="entry name" value="D_ala_D_ala"/>
</dbReference>
<keyword evidence="16 22" id="KW-0961">Cell wall biogenesis/degradation</keyword>
<evidence type="ECO:0000256" key="5">
    <source>
        <dbReference type="ARBA" id="ARBA00010871"/>
    </source>
</evidence>
<dbReference type="InterPro" id="IPR011761">
    <property type="entry name" value="ATP-grasp"/>
</dbReference>
<reference evidence="28 29" key="1">
    <citation type="submission" date="2019-09" db="EMBL/GenBank/DDBJ databases">
        <title>In-depth cultivation of the pig gut microbiome towards novel bacterial diversity and tailored functional studies.</title>
        <authorList>
            <person name="Wylensek D."/>
            <person name="Hitch T.C.A."/>
            <person name="Clavel T."/>
        </authorList>
    </citation>
    <scope>NUCLEOTIDE SEQUENCE [LARGE SCALE GENOMIC DNA]</scope>
    <source>
        <strain evidence="28 29">WCA3-693-APC-4?</strain>
    </source>
</reference>
<evidence type="ECO:0000256" key="12">
    <source>
        <dbReference type="ARBA" id="ARBA00022842"/>
    </source>
</evidence>
<feature type="binding site" evidence="25">
    <location>
        <position position="314"/>
    </location>
    <ligand>
        <name>Mg(2+)</name>
        <dbReference type="ChEBI" id="CHEBI:18420"/>
        <label>1</label>
    </ligand>
</feature>
<evidence type="ECO:0000256" key="8">
    <source>
        <dbReference type="ARBA" id="ARBA00022598"/>
    </source>
</evidence>
<evidence type="ECO:0000256" key="22">
    <source>
        <dbReference type="HAMAP-Rule" id="MF_00047"/>
    </source>
</evidence>
<dbReference type="GO" id="GO:0008360">
    <property type="term" value="P:regulation of cell shape"/>
    <property type="evidence" value="ECO:0007669"/>
    <property type="project" value="UniProtKB-KW"/>
</dbReference>
<evidence type="ECO:0000256" key="3">
    <source>
        <dbReference type="ARBA" id="ARBA00004496"/>
    </source>
</evidence>
<evidence type="ECO:0000256" key="14">
    <source>
        <dbReference type="ARBA" id="ARBA00022984"/>
    </source>
</evidence>
<dbReference type="SUPFAM" id="SSF52440">
    <property type="entry name" value="PreATP-grasp domain"/>
    <property type="match status" value="1"/>
</dbReference>
<evidence type="ECO:0000256" key="24">
    <source>
        <dbReference type="PIRSR" id="PIRSR039102-2"/>
    </source>
</evidence>
<feature type="binding site" evidence="24">
    <location>
        <begin position="326"/>
        <end position="327"/>
    </location>
    <ligand>
        <name>ATP</name>
        <dbReference type="ChEBI" id="CHEBI:30616"/>
    </ligand>
</feature>
<evidence type="ECO:0000256" key="10">
    <source>
        <dbReference type="ARBA" id="ARBA00022741"/>
    </source>
</evidence>
<feature type="binding site" evidence="24">
    <location>
        <begin position="186"/>
        <end position="188"/>
    </location>
    <ligand>
        <name>ATP</name>
        <dbReference type="ChEBI" id="CHEBI:30616"/>
    </ligand>
</feature>
<evidence type="ECO:0000256" key="20">
    <source>
        <dbReference type="ARBA" id="ARBA00076288"/>
    </source>
</evidence>
<comment type="cofactor">
    <cofactor evidence="25">
        <name>Mg(2+)</name>
        <dbReference type="ChEBI" id="CHEBI:18420"/>
    </cofactor>
    <cofactor evidence="25">
        <name>Mn(2+)</name>
        <dbReference type="ChEBI" id="CHEBI:29035"/>
    </cofactor>
    <text evidence="25">Binds 2 magnesium or manganese ions per subunit.</text>
</comment>
<sequence>MKKIGVFFGGRSAEHEVSVITGMQIIENIDKTKYEVVPIYVSKEGKWLTGSSLLDFKNYKDGKFKDTKEIILSPNYEDNNVYAHPEIVGLFGKKIIDKIDIALPAFHGMNGEDGTVQGIFELMDIPYVGCGVLGSSVGMDKVLMKDVYKANNLPIVDYTWFYRSKWLKDKELVINQVEKKLSYPMFVKPANLGSSIGITKAKDRDGLILAIEIAIKYDRKIIIEKAVENLREINCAVMGFDEEVITSLCEEPIGWEEILTFEDKYVKSNEKGGKVSGERRIIPADIDEEIRVEIEELAKKAFITIDGRGVSRIDFLLDQNNKVFINEINTLPGSIAFYLWEGKNYSFTKLIDELINIAIKVHKEKKDNIYSYEANLLNRTSFGSKIK</sequence>
<evidence type="ECO:0000256" key="18">
    <source>
        <dbReference type="ARBA" id="ARBA00060592"/>
    </source>
</evidence>
<dbReference type="PIRSF" id="PIRSF039102">
    <property type="entry name" value="Ddl/VanB"/>
    <property type="match status" value="1"/>
</dbReference>
<dbReference type="PROSITE" id="PS50975">
    <property type="entry name" value="ATP_GRASP"/>
    <property type="match status" value="1"/>
</dbReference>
<feature type="domain" description="ATP-grasp" evidence="27">
    <location>
        <begin position="145"/>
        <end position="356"/>
    </location>
</feature>
<feature type="active site" evidence="23">
    <location>
        <position position="334"/>
    </location>
</feature>
<feature type="active site" evidence="23">
    <location>
        <position position="194"/>
    </location>
</feature>
<keyword evidence="9 25" id="KW-0479">Metal-binding</keyword>
<comment type="pathway">
    <text evidence="4 22">Cell wall biogenesis; peptidoglycan biosynthesis.</text>
</comment>
<comment type="caution">
    <text evidence="28">The sequence shown here is derived from an EMBL/GenBank/DDBJ whole genome shotgun (WGS) entry which is preliminary data.</text>
</comment>
<evidence type="ECO:0000256" key="16">
    <source>
        <dbReference type="ARBA" id="ARBA00023316"/>
    </source>
</evidence>
<feature type="active site" evidence="23">
    <location>
        <position position="14"/>
    </location>
</feature>
<evidence type="ECO:0000256" key="17">
    <source>
        <dbReference type="ARBA" id="ARBA00047614"/>
    </source>
</evidence>
<evidence type="ECO:0000256" key="1">
    <source>
        <dbReference type="ARBA" id="ARBA00001936"/>
    </source>
</evidence>
<feature type="binding site" evidence="25">
    <location>
        <position position="329"/>
    </location>
    <ligand>
        <name>Mg(2+)</name>
        <dbReference type="ChEBI" id="CHEBI:18420"/>
        <label>2</label>
    </ligand>
</feature>
<evidence type="ECO:0000259" key="27">
    <source>
        <dbReference type="PROSITE" id="PS50975"/>
    </source>
</evidence>
<comment type="catalytic activity">
    <reaction evidence="17 22">
        <text>2 D-alanine + ATP = D-alanyl-D-alanine + ADP + phosphate + H(+)</text>
        <dbReference type="Rhea" id="RHEA:11224"/>
        <dbReference type="ChEBI" id="CHEBI:15378"/>
        <dbReference type="ChEBI" id="CHEBI:30616"/>
        <dbReference type="ChEBI" id="CHEBI:43474"/>
        <dbReference type="ChEBI" id="CHEBI:57416"/>
        <dbReference type="ChEBI" id="CHEBI:57822"/>
        <dbReference type="ChEBI" id="CHEBI:456216"/>
        <dbReference type="EC" id="6.3.2.4"/>
    </reaction>
</comment>
<evidence type="ECO:0000256" key="7">
    <source>
        <dbReference type="ARBA" id="ARBA00022490"/>
    </source>
</evidence>
<dbReference type="InterPro" id="IPR016185">
    <property type="entry name" value="PreATP-grasp_dom_sf"/>
</dbReference>
<dbReference type="GO" id="GO:0009252">
    <property type="term" value="P:peptidoglycan biosynthetic process"/>
    <property type="evidence" value="ECO:0007669"/>
    <property type="project" value="UniProtKB-UniRule"/>
</dbReference>
<feature type="binding site" evidence="24">
    <location>
        <begin position="224"/>
        <end position="232"/>
    </location>
    <ligand>
        <name>ATP</name>
        <dbReference type="ChEBI" id="CHEBI:30616"/>
    </ligand>
</feature>
<dbReference type="Pfam" id="PF07478">
    <property type="entry name" value="Dala_Dala_lig_C"/>
    <property type="match status" value="1"/>
</dbReference>
<evidence type="ECO:0000256" key="15">
    <source>
        <dbReference type="ARBA" id="ARBA00023211"/>
    </source>
</evidence>
<dbReference type="AlphaFoldDB" id="A0A6N7XSG9"/>
<evidence type="ECO:0000313" key="28">
    <source>
        <dbReference type="EMBL" id="MSU00707.1"/>
    </source>
</evidence>
<evidence type="ECO:0000256" key="13">
    <source>
        <dbReference type="ARBA" id="ARBA00022960"/>
    </source>
</evidence>
<dbReference type="GO" id="GO:0008716">
    <property type="term" value="F:D-alanine-D-alanine ligase activity"/>
    <property type="evidence" value="ECO:0007669"/>
    <property type="project" value="UniProtKB-UniRule"/>
</dbReference>
<comment type="subcellular location">
    <subcellularLocation>
        <location evidence="3 22">Cytoplasm</location>
    </subcellularLocation>
</comment>
<dbReference type="GO" id="GO:0071555">
    <property type="term" value="P:cell wall organization"/>
    <property type="evidence" value="ECO:0007669"/>
    <property type="project" value="UniProtKB-KW"/>
</dbReference>
<dbReference type="InterPro" id="IPR000291">
    <property type="entry name" value="D-Ala_lig_Van_CS"/>
</dbReference>
<keyword evidence="29" id="KW-1185">Reference proteome</keyword>
<evidence type="ECO:0000256" key="9">
    <source>
        <dbReference type="ARBA" id="ARBA00022723"/>
    </source>
</evidence>
<keyword evidence="8 22" id="KW-0436">Ligase</keyword>
<feature type="binding site" evidence="25">
    <location>
        <position position="327"/>
    </location>
    <ligand>
        <name>Mg(2+)</name>
        <dbReference type="ChEBI" id="CHEBI:18420"/>
        <label>2</label>
    </ligand>
</feature>
<comment type="cofactor">
    <cofactor evidence="1">
        <name>Mn(2+)</name>
        <dbReference type="ChEBI" id="CHEBI:29035"/>
    </cofactor>
</comment>
<dbReference type="EC" id="6.3.2.4" evidence="6 22"/>
<evidence type="ECO:0000256" key="26">
    <source>
        <dbReference type="PROSITE-ProRule" id="PRU00409"/>
    </source>
</evidence>
<feature type="binding site" evidence="25">
    <location>
        <position position="327"/>
    </location>
    <ligand>
        <name>Mg(2+)</name>
        <dbReference type="ChEBI" id="CHEBI:18420"/>
        <label>1</label>
    </ligand>
</feature>
<accession>A0A6N7XSG9</accession>
<dbReference type="RefSeq" id="WP_326828298.1">
    <property type="nucleotide sequence ID" value="NZ_VUNQ01000006.1"/>
</dbReference>
<comment type="pathway">
    <text evidence="18">Glycan biosynthesis.</text>
</comment>
<dbReference type="SUPFAM" id="SSF56059">
    <property type="entry name" value="Glutathione synthetase ATP-binding domain-like"/>
    <property type="match status" value="1"/>
</dbReference>
<evidence type="ECO:0000256" key="2">
    <source>
        <dbReference type="ARBA" id="ARBA00003921"/>
    </source>
</evidence>
<evidence type="ECO:0000256" key="11">
    <source>
        <dbReference type="ARBA" id="ARBA00022840"/>
    </source>
</evidence>
<evidence type="ECO:0000256" key="23">
    <source>
        <dbReference type="PIRSR" id="PIRSR039102-1"/>
    </source>
</evidence>
<dbReference type="InterPro" id="IPR013815">
    <property type="entry name" value="ATP_grasp_subdomain_1"/>
</dbReference>
<evidence type="ECO:0000256" key="25">
    <source>
        <dbReference type="PIRSR" id="PIRSR039102-3"/>
    </source>
</evidence>
<dbReference type="Pfam" id="PF01820">
    <property type="entry name" value="Dala_Dala_lig_N"/>
    <property type="match status" value="1"/>
</dbReference>
<dbReference type="UniPathway" id="UPA00219"/>
<comment type="function">
    <text evidence="2 22">Cell wall formation.</text>
</comment>
<dbReference type="Gene3D" id="3.30.1490.20">
    <property type="entry name" value="ATP-grasp fold, A domain"/>
    <property type="match status" value="1"/>
</dbReference>
<dbReference type="Gene3D" id="3.30.470.20">
    <property type="entry name" value="ATP-grasp fold, B domain"/>
    <property type="match status" value="1"/>
</dbReference>
<dbReference type="Proteomes" id="UP000469523">
    <property type="component" value="Unassembled WGS sequence"/>
</dbReference>
<organism evidence="28 29">
    <name type="scientific">Tissierella pigra</name>
    <dbReference type="NCBI Taxonomy" id="2607614"/>
    <lineage>
        <taxon>Bacteria</taxon>
        <taxon>Bacillati</taxon>
        <taxon>Bacillota</taxon>
        <taxon>Tissierellia</taxon>
        <taxon>Tissierellales</taxon>
        <taxon>Tissierellaceae</taxon>
        <taxon>Tissierella</taxon>
    </lineage>
</organism>
<gene>
    <name evidence="22" type="primary">ddl</name>
    <name evidence="28" type="ORF">FYJ83_04395</name>
</gene>
<dbReference type="GO" id="GO:0005829">
    <property type="term" value="C:cytosol"/>
    <property type="evidence" value="ECO:0007669"/>
    <property type="project" value="TreeGrafter"/>
</dbReference>
<feature type="binding site" evidence="24">
    <location>
        <begin position="194"/>
        <end position="195"/>
    </location>
    <ligand>
        <name>ATP</name>
        <dbReference type="ChEBI" id="CHEBI:30616"/>
    </ligand>
</feature>
<evidence type="ECO:0000256" key="4">
    <source>
        <dbReference type="ARBA" id="ARBA00004752"/>
    </source>
</evidence>
<dbReference type="FunFam" id="3.30.1490.20:FF:000007">
    <property type="entry name" value="D-alanine--D-alanine ligase"/>
    <property type="match status" value="1"/>
</dbReference>
<keyword evidence="13 22" id="KW-0133">Cell shape</keyword>
<evidence type="ECO:0000256" key="19">
    <source>
        <dbReference type="ARBA" id="ARBA00068427"/>
    </source>
</evidence>
<feature type="binding site" evidence="24">
    <location>
        <position position="141"/>
    </location>
    <ligand>
        <name>ATP</name>
        <dbReference type="ChEBI" id="CHEBI:30616"/>
    </ligand>
</feature>
<keyword evidence="14 22" id="KW-0573">Peptidoglycan synthesis</keyword>
<dbReference type="GO" id="GO:0005524">
    <property type="term" value="F:ATP binding"/>
    <property type="evidence" value="ECO:0007669"/>
    <property type="project" value="UniProtKB-UniRule"/>
</dbReference>
<dbReference type="GO" id="GO:0046872">
    <property type="term" value="F:metal ion binding"/>
    <property type="evidence" value="ECO:0007669"/>
    <property type="project" value="UniProtKB-KW"/>
</dbReference>
<dbReference type="PANTHER" id="PTHR23132:SF25">
    <property type="entry name" value="D-ALANINE--D-ALANINE LIGASE A"/>
    <property type="match status" value="1"/>
</dbReference>
<keyword evidence="12 25" id="KW-0460">Magnesium</keyword>
<dbReference type="PROSITE" id="PS00843">
    <property type="entry name" value="DALA_DALA_LIGASE_1"/>
    <property type="match status" value="1"/>
</dbReference>
<dbReference type="NCBIfam" id="NF002528">
    <property type="entry name" value="PRK01966.1-4"/>
    <property type="match status" value="1"/>
</dbReference>
<name>A0A6N7XSG9_9FIRM</name>
<keyword evidence="11 26" id="KW-0067">ATP-binding</keyword>
<proteinExistence type="inferred from homology"/>
<keyword evidence="10 24" id="KW-0547">Nucleotide-binding</keyword>
<evidence type="ECO:0000256" key="21">
    <source>
        <dbReference type="ARBA" id="ARBA00077154"/>
    </source>
</evidence>
<dbReference type="HAMAP" id="MF_00047">
    <property type="entry name" value="Dala_Dala_lig"/>
    <property type="match status" value="1"/>
</dbReference>
<dbReference type="Gene3D" id="3.40.50.20">
    <property type="match status" value="1"/>
</dbReference>